<reference evidence="2 3" key="1">
    <citation type="submission" date="2022-09" db="EMBL/GenBank/DDBJ databases">
        <authorList>
            <person name="Han X.L."/>
            <person name="Wang Q."/>
            <person name="Lu T."/>
        </authorList>
    </citation>
    <scope>NUCLEOTIDE SEQUENCE [LARGE SCALE GENOMIC DNA]</scope>
    <source>
        <strain evidence="2 3">WQ 127069</strain>
    </source>
</reference>
<dbReference type="InterPro" id="IPR036291">
    <property type="entry name" value="NAD(P)-bd_dom_sf"/>
</dbReference>
<organism evidence="2 3">
    <name type="scientific">Paenibacillus baimaensis</name>
    <dbReference type="NCBI Taxonomy" id="2982185"/>
    <lineage>
        <taxon>Bacteria</taxon>
        <taxon>Bacillati</taxon>
        <taxon>Bacillota</taxon>
        <taxon>Bacilli</taxon>
        <taxon>Bacillales</taxon>
        <taxon>Paenibacillaceae</taxon>
        <taxon>Paenibacillus</taxon>
    </lineage>
</organism>
<accession>A0ABT2UC48</accession>
<dbReference type="InterPro" id="IPR050259">
    <property type="entry name" value="SDR"/>
</dbReference>
<sequence length="262" mass="28248">MDLGLSGKTALVAASSKGLGKACALELAKEGAHVMLTGRNEEDLQRTRAELLLHSTGKVEYVVCDVTNPQLLSMAVKQTVDVFGTIDILINNAGGPPVGKFEQFTDEDWVRAFELSLLSYVRLIREVLPYMKKQTSGKIINLTSSSIKQPIPGLLMSNTFRLGVVGLSKTLAMELAAYNILVHTVAPGRIATERVRALDEIKAKQAGISVERVELESRKAIPLGRYGDPEEFGKVVAFLASEAASYMTGSTLLIDGGLVKSL</sequence>
<dbReference type="PRINTS" id="PR00080">
    <property type="entry name" value="SDRFAMILY"/>
</dbReference>
<dbReference type="PANTHER" id="PTHR42879">
    <property type="entry name" value="3-OXOACYL-(ACYL-CARRIER-PROTEIN) REDUCTASE"/>
    <property type="match status" value="1"/>
</dbReference>
<dbReference type="RefSeq" id="WP_262683590.1">
    <property type="nucleotide sequence ID" value="NZ_JAOQIO010000022.1"/>
</dbReference>
<dbReference type="Pfam" id="PF13561">
    <property type="entry name" value="adh_short_C2"/>
    <property type="match status" value="1"/>
</dbReference>
<comment type="caution">
    <text evidence="2">The sequence shown here is derived from an EMBL/GenBank/DDBJ whole genome shotgun (WGS) entry which is preliminary data.</text>
</comment>
<dbReference type="CDD" id="cd05344">
    <property type="entry name" value="BKR_like_SDR_like"/>
    <property type="match status" value="1"/>
</dbReference>
<dbReference type="PANTHER" id="PTHR42879:SF6">
    <property type="entry name" value="NADPH-DEPENDENT REDUCTASE BACG"/>
    <property type="match status" value="1"/>
</dbReference>
<dbReference type="PRINTS" id="PR00081">
    <property type="entry name" value="GDHRDH"/>
</dbReference>
<dbReference type="InterPro" id="IPR002347">
    <property type="entry name" value="SDR_fam"/>
</dbReference>
<comment type="similarity">
    <text evidence="1">Belongs to the short-chain dehydrogenases/reductases (SDR) family.</text>
</comment>
<gene>
    <name evidence="2" type="ORF">OB236_08660</name>
</gene>
<evidence type="ECO:0000313" key="3">
    <source>
        <dbReference type="Proteomes" id="UP001652445"/>
    </source>
</evidence>
<keyword evidence="3" id="KW-1185">Reference proteome</keyword>
<protein>
    <submittedName>
        <fullName evidence="2">SDR family oxidoreductase</fullName>
    </submittedName>
</protein>
<proteinExistence type="inferred from homology"/>
<name>A0ABT2UC48_9BACL</name>
<dbReference type="Proteomes" id="UP001652445">
    <property type="component" value="Unassembled WGS sequence"/>
</dbReference>
<dbReference type="EMBL" id="JAOQIO010000022">
    <property type="protein sequence ID" value="MCU6792196.1"/>
    <property type="molecule type" value="Genomic_DNA"/>
</dbReference>
<evidence type="ECO:0000313" key="2">
    <source>
        <dbReference type="EMBL" id="MCU6792196.1"/>
    </source>
</evidence>
<evidence type="ECO:0000256" key="1">
    <source>
        <dbReference type="ARBA" id="ARBA00006484"/>
    </source>
</evidence>
<dbReference type="SUPFAM" id="SSF51735">
    <property type="entry name" value="NAD(P)-binding Rossmann-fold domains"/>
    <property type="match status" value="1"/>
</dbReference>
<dbReference type="Gene3D" id="3.40.50.720">
    <property type="entry name" value="NAD(P)-binding Rossmann-like Domain"/>
    <property type="match status" value="1"/>
</dbReference>